<evidence type="ECO:0000313" key="2">
    <source>
        <dbReference type="Proteomes" id="UP000515307"/>
    </source>
</evidence>
<accession>A0A7G7BF93</accession>
<dbReference type="InterPro" id="IPR048444">
    <property type="entry name" value="DNMK"/>
</dbReference>
<keyword evidence="2" id="KW-1185">Reference proteome</keyword>
<evidence type="ECO:0008006" key="3">
    <source>
        <dbReference type="Google" id="ProtNLM"/>
    </source>
</evidence>
<name>A0A7G7BF93_9ACTN</name>
<organism evidence="1 2">
    <name type="scientific">Streptomyces finlayi</name>
    <dbReference type="NCBI Taxonomy" id="67296"/>
    <lineage>
        <taxon>Bacteria</taxon>
        <taxon>Bacillati</taxon>
        <taxon>Actinomycetota</taxon>
        <taxon>Actinomycetes</taxon>
        <taxon>Kitasatosporales</taxon>
        <taxon>Streptomycetaceae</taxon>
        <taxon>Streptomyces</taxon>
    </lineage>
</organism>
<evidence type="ECO:0000313" key="1">
    <source>
        <dbReference type="EMBL" id="QNE74008.1"/>
    </source>
</evidence>
<gene>
    <name evidence="1" type="ORF">F0344_04785</name>
</gene>
<dbReference type="Pfam" id="PF21448">
    <property type="entry name" value="DNMK"/>
    <property type="match status" value="1"/>
</dbReference>
<dbReference type="Gene3D" id="3.40.50.300">
    <property type="entry name" value="P-loop containing nucleotide triphosphate hydrolases"/>
    <property type="match status" value="1"/>
</dbReference>
<reference evidence="2" key="1">
    <citation type="submission" date="2019-10" db="EMBL/GenBank/DDBJ databases">
        <title>Antimicrobial potential of Antarctic Bacteria.</title>
        <authorList>
            <person name="Benaud N."/>
            <person name="Edwards R.J."/>
            <person name="Ferrari B.C."/>
        </authorList>
    </citation>
    <scope>NUCLEOTIDE SEQUENCE [LARGE SCALE GENOMIC DNA]</scope>
    <source>
        <strain evidence="2">NBSH44</strain>
    </source>
</reference>
<dbReference type="EMBL" id="CP045702">
    <property type="protein sequence ID" value="QNE74008.1"/>
    <property type="molecule type" value="Genomic_DNA"/>
</dbReference>
<dbReference type="Proteomes" id="UP000515307">
    <property type="component" value="Chromosome"/>
</dbReference>
<sequence>MAYYRSVGLIGLARAGKDSVAARLRQRYGYQRVAFADPVRAAALRTDPLIPTSYGVHTRLSTLVNAAGWDYAKTTYPEVRRVLQNIGQTVRDMDPDFWVRAAFPAIEAAKTLNLPVVVSDVRYENEARALLLDGFTLIRVTRPGTGLAGDAGRHKSETELDAWATDLTIGNTGSLDDLNSTVDSLTLPRN</sequence>
<dbReference type="RefSeq" id="WP_185297573.1">
    <property type="nucleotide sequence ID" value="NZ_CP045702.1"/>
</dbReference>
<dbReference type="AlphaFoldDB" id="A0A7G7BF93"/>
<dbReference type="SUPFAM" id="SSF52540">
    <property type="entry name" value="P-loop containing nucleoside triphosphate hydrolases"/>
    <property type="match status" value="1"/>
</dbReference>
<protein>
    <recommendedName>
        <fullName evidence="3">AAA family ATPase</fullName>
    </recommendedName>
</protein>
<dbReference type="InterPro" id="IPR027417">
    <property type="entry name" value="P-loop_NTPase"/>
</dbReference>
<proteinExistence type="predicted"/>
<dbReference type="KEGG" id="sfiy:F0344_04785"/>